<dbReference type="Gene3D" id="3.30.479.30">
    <property type="entry name" value="Band 7 domain"/>
    <property type="match status" value="1"/>
</dbReference>
<gene>
    <name evidence="10" type="ORF">MCOR_36339</name>
</gene>
<keyword evidence="8" id="KW-0325">Glycoprotein</keyword>
<dbReference type="Pfam" id="PF01145">
    <property type="entry name" value="Band_7"/>
    <property type="match status" value="1"/>
</dbReference>
<dbReference type="PANTHER" id="PTHR15351:SF3">
    <property type="entry name" value="ERLIN"/>
    <property type="match status" value="1"/>
</dbReference>
<proteinExistence type="inferred from homology"/>
<evidence type="ECO:0000313" key="10">
    <source>
        <dbReference type="EMBL" id="CAC5402389.1"/>
    </source>
</evidence>
<evidence type="ECO:0000256" key="6">
    <source>
        <dbReference type="ARBA" id="ARBA00022989"/>
    </source>
</evidence>
<name>A0A6J8D3C7_MYTCO</name>
<evidence type="ECO:0000259" key="9">
    <source>
        <dbReference type="SMART" id="SM00244"/>
    </source>
</evidence>
<keyword evidence="11" id="KW-1185">Reference proteome</keyword>
<keyword evidence="5" id="KW-0735">Signal-anchor</keyword>
<reference evidence="10 11" key="1">
    <citation type="submission" date="2020-06" db="EMBL/GenBank/DDBJ databases">
        <authorList>
            <person name="Li R."/>
            <person name="Bekaert M."/>
        </authorList>
    </citation>
    <scope>NUCLEOTIDE SEQUENCE [LARGE SCALE GENOMIC DNA]</scope>
    <source>
        <strain evidence="11">wild</strain>
    </source>
</reference>
<evidence type="ECO:0000256" key="2">
    <source>
        <dbReference type="ARBA" id="ARBA00008164"/>
    </source>
</evidence>
<organism evidence="10 11">
    <name type="scientific">Mytilus coruscus</name>
    <name type="common">Sea mussel</name>
    <dbReference type="NCBI Taxonomy" id="42192"/>
    <lineage>
        <taxon>Eukaryota</taxon>
        <taxon>Metazoa</taxon>
        <taxon>Spiralia</taxon>
        <taxon>Lophotrochozoa</taxon>
        <taxon>Mollusca</taxon>
        <taxon>Bivalvia</taxon>
        <taxon>Autobranchia</taxon>
        <taxon>Pteriomorphia</taxon>
        <taxon>Mytilida</taxon>
        <taxon>Mytiloidea</taxon>
        <taxon>Mytilidae</taxon>
        <taxon>Mytilinae</taxon>
        <taxon>Mytilus</taxon>
    </lineage>
</organism>
<feature type="domain" description="Band 7" evidence="9">
    <location>
        <begin position="21"/>
        <end position="187"/>
    </location>
</feature>
<dbReference type="GO" id="GO:0005789">
    <property type="term" value="C:endoplasmic reticulum membrane"/>
    <property type="evidence" value="ECO:0007669"/>
    <property type="project" value="UniProtKB-SubCell"/>
</dbReference>
<keyword evidence="7" id="KW-0472">Membrane</keyword>
<keyword evidence="6" id="KW-1133">Transmembrane helix</keyword>
<dbReference type="InterPro" id="IPR001107">
    <property type="entry name" value="Band_7"/>
</dbReference>
<comment type="similarity">
    <text evidence="2">Belongs to the band 7/mec-2 family.</text>
</comment>
<dbReference type="AlphaFoldDB" id="A0A6J8D3C7"/>
<evidence type="ECO:0000256" key="5">
    <source>
        <dbReference type="ARBA" id="ARBA00022968"/>
    </source>
</evidence>
<evidence type="ECO:0000256" key="1">
    <source>
        <dbReference type="ARBA" id="ARBA00004648"/>
    </source>
</evidence>
<dbReference type="FunFam" id="3.30.479.30:FF:000009">
    <property type="entry name" value="Erlin-2 isoform 1"/>
    <property type="match status" value="1"/>
</dbReference>
<dbReference type="PANTHER" id="PTHR15351">
    <property type="entry name" value="ERLIN (ER LIPID RAFT ASSOCIATED PROTEIN) HOMOLOG"/>
    <property type="match status" value="1"/>
</dbReference>
<dbReference type="OrthoDB" id="77368at2759"/>
<dbReference type="SMART" id="SM00244">
    <property type="entry name" value="PHB"/>
    <property type="match status" value="1"/>
</dbReference>
<evidence type="ECO:0000313" key="11">
    <source>
        <dbReference type="Proteomes" id="UP000507470"/>
    </source>
</evidence>
<dbReference type="SUPFAM" id="SSF117892">
    <property type="entry name" value="Band 7/SPFH domain"/>
    <property type="match status" value="1"/>
</dbReference>
<evidence type="ECO:0000256" key="3">
    <source>
        <dbReference type="ARBA" id="ARBA00022692"/>
    </source>
</evidence>
<protein>
    <submittedName>
        <fullName evidence="10">ERLIN</fullName>
    </submittedName>
</protein>
<dbReference type="GO" id="GO:0032933">
    <property type="term" value="P:SREBP signaling pathway"/>
    <property type="evidence" value="ECO:0007669"/>
    <property type="project" value="TreeGrafter"/>
</dbReference>
<evidence type="ECO:0000256" key="8">
    <source>
        <dbReference type="ARBA" id="ARBA00023180"/>
    </source>
</evidence>
<evidence type="ECO:0000256" key="4">
    <source>
        <dbReference type="ARBA" id="ARBA00022824"/>
    </source>
</evidence>
<keyword evidence="3" id="KW-0812">Transmembrane</keyword>
<dbReference type="InterPro" id="IPR036013">
    <property type="entry name" value="Band_7/SPFH_dom_sf"/>
</dbReference>
<dbReference type="CDD" id="cd03406">
    <property type="entry name" value="SPFH_like_u3"/>
    <property type="match status" value="1"/>
</dbReference>
<dbReference type="GO" id="GO:0015485">
    <property type="term" value="F:cholesterol binding"/>
    <property type="evidence" value="ECO:0007669"/>
    <property type="project" value="TreeGrafter"/>
</dbReference>
<dbReference type="GO" id="GO:0032991">
    <property type="term" value="C:protein-containing complex"/>
    <property type="evidence" value="ECO:0007669"/>
    <property type="project" value="UniProtKB-ARBA"/>
</dbReference>
<dbReference type="EMBL" id="CACVKT020006490">
    <property type="protein sequence ID" value="CAC5402389.1"/>
    <property type="molecule type" value="Genomic_DNA"/>
</dbReference>
<dbReference type="InterPro" id="IPR033294">
    <property type="entry name" value="Erlin1/2"/>
</dbReference>
<dbReference type="GO" id="GO:0031625">
    <property type="term" value="F:ubiquitin protein ligase binding"/>
    <property type="evidence" value="ECO:0007669"/>
    <property type="project" value="InterPro"/>
</dbReference>
<dbReference type="Proteomes" id="UP000507470">
    <property type="component" value="Unassembled WGS sequence"/>
</dbReference>
<accession>A0A6J8D3C7</accession>
<keyword evidence="4" id="KW-0256">Endoplasmic reticulum</keyword>
<evidence type="ECO:0000256" key="7">
    <source>
        <dbReference type="ARBA" id="ARBA00023136"/>
    </source>
</evidence>
<sequence length="328" mass="36759">MANPLAGLAVVGVGLALLMNFSIHKIEEGHVGVYYRGGALLTTTSAPGFHFMVPFITSYKAVQTTLQTDEVKNVPCGTSGGVIIFFDRVEVVNKLNIDSVYDIVRNYTADYDKTLIYNKVHHELNQFCSIHTLQEVYIDLFDQIDENLRTALQGDLGNMAPGLSVQAVRVTKPKIPEQIRKNYESMEGEKTKLLISVQKQKVVEKEAETERKRAVIEAEKVAQVSKIQWQQKITEKESQKKISEIEDATHLAKERAKADAEFYRAKKEAEANSAKLTDQYLEMLRYQAITTNTKIYFGNSIPQMFMDPSGVVQTSQVKGAASKVSENN</sequence>
<comment type="subcellular location">
    <subcellularLocation>
        <location evidence="1">Endoplasmic reticulum membrane</location>
        <topology evidence="1">Single-pass type II membrane protein</topology>
    </subcellularLocation>
</comment>